<dbReference type="InterPro" id="IPR001828">
    <property type="entry name" value="ANF_lig-bd_rcpt"/>
</dbReference>
<keyword evidence="20" id="KW-1185">Reference proteome</keyword>
<evidence type="ECO:0000256" key="11">
    <source>
        <dbReference type="ARBA" id="ARBA00023257"/>
    </source>
</evidence>
<dbReference type="Pfam" id="PF01094">
    <property type="entry name" value="ANF_receptor"/>
    <property type="match status" value="1"/>
</dbReference>
<evidence type="ECO:0000256" key="6">
    <source>
        <dbReference type="ARBA" id="ARBA00023018"/>
    </source>
</evidence>
<evidence type="ECO:0000256" key="5">
    <source>
        <dbReference type="ARBA" id="ARBA00022989"/>
    </source>
</evidence>
<name>A0ABP1N601_XYLVO</name>
<dbReference type="InterPro" id="IPR015683">
    <property type="entry name" value="Ionotropic_Glu_rcpt"/>
</dbReference>
<keyword evidence="4 16" id="KW-0812">Transmembrane</keyword>
<dbReference type="PANTHER" id="PTHR18966">
    <property type="entry name" value="IONOTROPIC GLUTAMATE RECEPTOR"/>
    <property type="match status" value="1"/>
</dbReference>
<dbReference type="SMART" id="SM00918">
    <property type="entry name" value="Lig_chan-Glu_bd"/>
    <property type="match status" value="1"/>
</dbReference>
<dbReference type="Proteomes" id="UP001642520">
    <property type="component" value="Unassembled WGS sequence"/>
</dbReference>
<evidence type="ECO:0000313" key="20">
    <source>
        <dbReference type="Proteomes" id="UP001642520"/>
    </source>
</evidence>
<evidence type="ECO:0000256" key="7">
    <source>
        <dbReference type="ARBA" id="ARBA00023065"/>
    </source>
</evidence>
<sequence>MSEAIDFLRSLEELNRWSNKYVVLDCPTDMAKDIVVSHVRDVALGKRTYHYLLSGLIMDDRWESEVIEYGAINITGFRIVDATRPYVKDFLAGWHRLDPATSQGAGRESISAQAALMYDAVFVLVEAFNKFLRKKPDRSNVRRTGIPGSSQITNGTRSLDCNSSRGWVTPFEYGDKISRLLRKVEIEGLTGEIRFNDDGRRHNYTLHVVEMTVNSAMVKVAEWTDEAGFQAIAAKYIRLRPHAEIEKNKTYIVTTIVEEPYIMRKKSETGELLTGNDSYEGYCKDLADLIAKKLGITYELRIVKDGKYGMENPDVPGGWDGMVGELIRKEADIAIAPMTITSERERVIDFSKPFMSLGISIMIKKPIKQKPGVFSFLNPLSKEIWVCVIFSYIGVSIVLFTVSRFSPYEWRVLTLSSSTDSTMAARNDPTLQHPHGSQGSPHVPTSSMANDFSIINSLWFALAAFMQQGCDISPRSISGRIVGSVWWFFTLILISSYTANLAAFLTVERMVAPINSPEDLASQTEVQYGTLSHGSTWDFFRKSQISLYSKMWEFMNSRKHVFVKTYDEGIRRVRTSKGKYALLIESPKNEYINEREPCDTMKVGRNLDAKGFGVATPLGSPLKDPINLAVLSLKENGELTKLVNRWWYDRTECRHGDKQDATRNELSLSNVAGIFYILIGGLLLALAVALLEFCYKSHTEATRAKIPLSDAMKAKARLTIGGGRDFDNGRYYAPANAIGNTEGDQVHSNTHTQV</sequence>
<dbReference type="SUPFAM" id="SSF81324">
    <property type="entry name" value="Voltage-gated potassium channels"/>
    <property type="match status" value="1"/>
</dbReference>
<feature type="transmembrane region" description="Helical" evidence="16">
    <location>
        <begin position="485"/>
        <end position="507"/>
    </location>
</feature>
<dbReference type="Gene3D" id="3.40.190.10">
    <property type="entry name" value="Periplasmic binding protein-like II"/>
    <property type="match status" value="2"/>
</dbReference>
<evidence type="ECO:0000259" key="17">
    <source>
        <dbReference type="SMART" id="SM00079"/>
    </source>
</evidence>
<feature type="domain" description="Ionotropic glutamate receptor C-terminal" evidence="17">
    <location>
        <begin position="250"/>
        <end position="649"/>
    </location>
</feature>
<keyword evidence="13" id="KW-0407">Ion channel</keyword>
<evidence type="ECO:0000256" key="1">
    <source>
        <dbReference type="ARBA" id="ARBA00004141"/>
    </source>
</evidence>
<keyword evidence="10" id="KW-0325">Glycoprotein</keyword>
<comment type="caution">
    <text evidence="19">The sequence shown here is derived from an EMBL/GenBank/DDBJ whole genome shotgun (WGS) entry which is preliminary data.</text>
</comment>
<dbReference type="InterPro" id="IPR001320">
    <property type="entry name" value="Iontro_rcpt_C"/>
</dbReference>
<evidence type="ECO:0000256" key="13">
    <source>
        <dbReference type="ARBA" id="ARBA00023303"/>
    </source>
</evidence>
<dbReference type="SUPFAM" id="SSF53822">
    <property type="entry name" value="Periplasmic binding protein-like I"/>
    <property type="match status" value="1"/>
</dbReference>
<dbReference type="SUPFAM" id="SSF53850">
    <property type="entry name" value="Periplasmic binding protein-like II"/>
    <property type="match status" value="1"/>
</dbReference>
<dbReference type="Pfam" id="PF00060">
    <property type="entry name" value="Lig_chan"/>
    <property type="match status" value="1"/>
</dbReference>
<evidence type="ECO:0008006" key="21">
    <source>
        <dbReference type="Google" id="ProtNLM"/>
    </source>
</evidence>
<dbReference type="CDD" id="cd13715">
    <property type="entry name" value="PBP2_iGluR_AMPA"/>
    <property type="match status" value="1"/>
</dbReference>
<comment type="subcellular location">
    <subcellularLocation>
        <location evidence="1">Membrane</location>
        <topology evidence="1">Multi-pass membrane protein</topology>
    </subcellularLocation>
    <subcellularLocation>
        <location evidence="14">Postsynaptic cell membrane</location>
    </subcellularLocation>
</comment>
<keyword evidence="5 16" id="KW-1133">Transmembrane helix</keyword>
<dbReference type="InterPro" id="IPR019594">
    <property type="entry name" value="Glu/Gly-bd"/>
</dbReference>
<dbReference type="Gene3D" id="1.10.287.70">
    <property type="match status" value="1"/>
</dbReference>
<proteinExistence type="inferred from homology"/>
<reference evidence="19 20" key="1">
    <citation type="submission" date="2024-08" db="EMBL/GenBank/DDBJ databases">
        <authorList>
            <person name="Will J Nash"/>
            <person name="Angela Man"/>
            <person name="Seanna McTaggart"/>
            <person name="Kendall Baker"/>
            <person name="Tom Barker"/>
            <person name="Leah Catchpole"/>
            <person name="Alex Durrant"/>
            <person name="Karim Gharbi"/>
            <person name="Naomi Irish"/>
            <person name="Gemy Kaithakottil"/>
            <person name="Debby Ku"/>
            <person name="Aaliyah Providence"/>
            <person name="Felix Shaw"/>
            <person name="David Swarbreck"/>
            <person name="Chris Watkins"/>
            <person name="Ann M. McCartney"/>
            <person name="Giulio Formenti"/>
            <person name="Alice Mouton"/>
            <person name="Noel Vella"/>
            <person name="Bjorn M von Reumont"/>
            <person name="Adriana Vella"/>
            <person name="Wilfried Haerty"/>
        </authorList>
    </citation>
    <scope>NUCLEOTIDE SEQUENCE [LARGE SCALE GENOMIC DNA]</scope>
</reference>
<organism evidence="19 20">
    <name type="scientific">Xylocopa violacea</name>
    <name type="common">Violet carpenter bee</name>
    <name type="synonym">Apis violacea</name>
    <dbReference type="NCBI Taxonomy" id="135666"/>
    <lineage>
        <taxon>Eukaryota</taxon>
        <taxon>Metazoa</taxon>
        <taxon>Ecdysozoa</taxon>
        <taxon>Arthropoda</taxon>
        <taxon>Hexapoda</taxon>
        <taxon>Insecta</taxon>
        <taxon>Pterygota</taxon>
        <taxon>Neoptera</taxon>
        <taxon>Endopterygota</taxon>
        <taxon>Hymenoptera</taxon>
        <taxon>Apocrita</taxon>
        <taxon>Aculeata</taxon>
        <taxon>Apoidea</taxon>
        <taxon>Anthophila</taxon>
        <taxon>Apidae</taxon>
        <taxon>Xylocopa</taxon>
        <taxon>Xylocopa</taxon>
    </lineage>
</organism>
<keyword evidence="12" id="KW-1071">Ligand-gated ion channel</keyword>
<feature type="region of interest" description="Disordered" evidence="15">
    <location>
        <begin position="421"/>
        <end position="442"/>
    </location>
</feature>
<evidence type="ECO:0000256" key="15">
    <source>
        <dbReference type="SAM" id="MobiDB-lite"/>
    </source>
</evidence>
<evidence type="ECO:0000259" key="18">
    <source>
        <dbReference type="SMART" id="SM00918"/>
    </source>
</evidence>
<evidence type="ECO:0000256" key="2">
    <source>
        <dbReference type="ARBA" id="ARBA00008685"/>
    </source>
</evidence>
<dbReference type="SMART" id="SM00079">
    <property type="entry name" value="PBPe"/>
    <property type="match status" value="1"/>
</dbReference>
<evidence type="ECO:0000313" key="19">
    <source>
        <dbReference type="EMBL" id="CAL7935377.1"/>
    </source>
</evidence>
<evidence type="ECO:0000256" key="16">
    <source>
        <dbReference type="SAM" id="Phobius"/>
    </source>
</evidence>
<evidence type="ECO:0000256" key="4">
    <source>
        <dbReference type="ARBA" id="ARBA00022692"/>
    </source>
</evidence>
<evidence type="ECO:0000256" key="8">
    <source>
        <dbReference type="ARBA" id="ARBA00023136"/>
    </source>
</evidence>
<evidence type="ECO:0000256" key="12">
    <source>
        <dbReference type="ARBA" id="ARBA00023286"/>
    </source>
</evidence>
<keyword evidence="7" id="KW-0406">Ion transport</keyword>
<keyword evidence="6" id="KW-0770">Synapse</keyword>
<dbReference type="Pfam" id="PF10613">
    <property type="entry name" value="Lig_chan-Glu_bd"/>
    <property type="match status" value="1"/>
</dbReference>
<dbReference type="InterPro" id="IPR028082">
    <property type="entry name" value="Peripla_BP_I"/>
</dbReference>
<keyword evidence="8 16" id="KW-0472">Membrane</keyword>
<dbReference type="EMBL" id="CAXAJV020001283">
    <property type="protein sequence ID" value="CAL7935377.1"/>
    <property type="molecule type" value="Genomic_DNA"/>
</dbReference>
<gene>
    <name evidence="19" type="ORF">XYLVIOL_LOCUS1556</name>
</gene>
<protein>
    <recommendedName>
        <fullName evidence="21">Glutamate receptor 1</fullName>
    </recommendedName>
</protein>
<keyword evidence="9" id="KW-0675">Receptor</keyword>
<evidence type="ECO:0000256" key="14">
    <source>
        <dbReference type="ARBA" id="ARBA00034100"/>
    </source>
</evidence>
<feature type="transmembrane region" description="Helical" evidence="16">
    <location>
        <begin position="383"/>
        <end position="402"/>
    </location>
</feature>
<evidence type="ECO:0000256" key="10">
    <source>
        <dbReference type="ARBA" id="ARBA00023180"/>
    </source>
</evidence>
<keyword evidence="3" id="KW-0813">Transport</keyword>
<feature type="domain" description="Ionotropic glutamate receptor L-glutamate and glycine-binding" evidence="18">
    <location>
        <begin position="260"/>
        <end position="328"/>
    </location>
</feature>
<comment type="similarity">
    <text evidence="2">Belongs to the glutamate-gated ion channel (TC 1.A.10.1) family.</text>
</comment>
<keyword evidence="11" id="KW-0628">Postsynaptic cell membrane</keyword>
<dbReference type="Gene3D" id="3.40.50.2300">
    <property type="match status" value="2"/>
</dbReference>
<feature type="transmembrane region" description="Helical" evidence="16">
    <location>
        <begin position="673"/>
        <end position="695"/>
    </location>
</feature>
<accession>A0ABP1N601</accession>
<evidence type="ECO:0000256" key="9">
    <source>
        <dbReference type="ARBA" id="ARBA00023170"/>
    </source>
</evidence>
<evidence type="ECO:0000256" key="3">
    <source>
        <dbReference type="ARBA" id="ARBA00022448"/>
    </source>
</evidence>